<dbReference type="Gene3D" id="3.40.50.300">
    <property type="entry name" value="P-loop containing nucleotide triphosphate hydrolases"/>
    <property type="match status" value="1"/>
</dbReference>
<dbReference type="AlphaFoldDB" id="A0A9X2GDY3"/>
<dbReference type="InterPro" id="IPR003593">
    <property type="entry name" value="AAA+_ATPase"/>
</dbReference>
<dbReference type="InterPro" id="IPR036640">
    <property type="entry name" value="ABC1_TM_sf"/>
</dbReference>
<evidence type="ECO:0000256" key="6">
    <source>
        <dbReference type="ARBA" id="ARBA00023136"/>
    </source>
</evidence>
<keyword evidence="4 10" id="KW-0067">ATP-binding</keyword>
<dbReference type="InterPro" id="IPR003439">
    <property type="entry name" value="ABC_transporter-like_ATP-bd"/>
</dbReference>
<dbReference type="CDD" id="cd03228">
    <property type="entry name" value="ABCC_MRP_Like"/>
    <property type="match status" value="1"/>
</dbReference>
<dbReference type="SUPFAM" id="SSF52540">
    <property type="entry name" value="P-loop containing nucleoside triphosphate hydrolases"/>
    <property type="match status" value="1"/>
</dbReference>
<feature type="transmembrane region" description="Helical" evidence="7">
    <location>
        <begin position="271"/>
        <end position="292"/>
    </location>
</feature>
<dbReference type="PROSITE" id="PS50893">
    <property type="entry name" value="ABC_TRANSPORTER_2"/>
    <property type="match status" value="1"/>
</dbReference>
<organism evidence="10 11">
    <name type="scientific">Nonomuraea thailandensis</name>
    <dbReference type="NCBI Taxonomy" id="1188745"/>
    <lineage>
        <taxon>Bacteria</taxon>
        <taxon>Bacillati</taxon>
        <taxon>Actinomycetota</taxon>
        <taxon>Actinomycetes</taxon>
        <taxon>Streptosporangiales</taxon>
        <taxon>Streptosporangiaceae</taxon>
        <taxon>Nonomuraea</taxon>
    </lineage>
</organism>
<accession>A0A9X2GDY3</accession>
<evidence type="ECO:0000256" key="7">
    <source>
        <dbReference type="SAM" id="Phobius"/>
    </source>
</evidence>
<evidence type="ECO:0000256" key="5">
    <source>
        <dbReference type="ARBA" id="ARBA00022989"/>
    </source>
</evidence>
<dbReference type="PANTHER" id="PTHR24221:SF654">
    <property type="entry name" value="ATP-BINDING CASSETTE SUB-FAMILY B MEMBER 6"/>
    <property type="match status" value="1"/>
</dbReference>
<feature type="domain" description="ABC transporter" evidence="8">
    <location>
        <begin position="330"/>
        <end position="553"/>
    </location>
</feature>
<keyword evidence="2 7" id="KW-0812">Transmembrane</keyword>
<keyword evidence="11" id="KW-1185">Reference proteome</keyword>
<evidence type="ECO:0000256" key="1">
    <source>
        <dbReference type="ARBA" id="ARBA00004651"/>
    </source>
</evidence>
<dbReference type="InterPro" id="IPR017871">
    <property type="entry name" value="ABC_transporter-like_CS"/>
</dbReference>
<dbReference type="PROSITE" id="PS50929">
    <property type="entry name" value="ABC_TM1F"/>
    <property type="match status" value="1"/>
</dbReference>
<evidence type="ECO:0000313" key="11">
    <source>
        <dbReference type="Proteomes" id="UP001139648"/>
    </source>
</evidence>
<dbReference type="GO" id="GO:0005886">
    <property type="term" value="C:plasma membrane"/>
    <property type="evidence" value="ECO:0007669"/>
    <property type="project" value="UniProtKB-SubCell"/>
</dbReference>
<comment type="caution">
    <text evidence="10">The sequence shown here is derived from an EMBL/GenBank/DDBJ whole genome shotgun (WGS) entry which is preliminary data.</text>
</comment>
<feature type="transmembrane region" description="Helical" evidence="7">
    <location>
        <begin position="27"/>
        <end position="45"/>
    </location>
</feature>
<dbReference type="Proteomes" id="UP001139648">
    <property type="component" value="Unassembled WGS sequence"/>
</dbReference>
<dbReference type="InterPro" id="IPR011527">
    <property type="entry name" value="ABC1_TM_dom"/>
</dbReference>
<comment type="subcellular location">
    <subcellularLocation>
        <location evidence="1">Cell membrane</location>
        <topology evidence="1">Multi-pass membrane protein</topology>
    </subcellularLocation>
</comment>
<evidence type="ECO:0000256" key="2">
    <source>
        <dbReference type="ARBA" id="ARBA00022692"/>
    </source>
</evidence>
<dbReference type="GO" id="GO:0005524">
    <property type="term" value="F:ATP binding"/>
    <property type="evidence" value="ECO:0007669"/>
    <property type="project" value="UniProtKB-KW"/>
</dbReference>
<name>A0A9X2GDY3_9ACTN</name>
<dbReference type="InterPro" id="IPR039421">
    <property type="entry name" value="Type_1_exporter"/>
</dbReference>
<feature type="domain" description="ABC transmembrane type-1" evidence="9">
    <location>
        <begin position="27"/>
        <end position="297"/>
    </location>
</feature>
<protein>
    <submittedName>
        <fullName evidence="10">ATP-binding cassette subfamily B protein</fullName>
    </submittedName>
</protein>
<evidence type="ECO:0000256" key="4">
    <source>
        <dbReference type="ARBA" id="ARBA00022840"/>
    </source>
</evidence>
<dbReference type="SUPFAM" id="SSF90123">
    <property type="entry name" value="ABC transporter transmembrane region"/>
    <property type="match status" value="1"/>
</dbReference>
<dbReference type="PANTHER" id="PTHR24221">
    <property type="entry name" value="ATP-BINDING CASSETTE SUB-FAMILY B"/>
    <property type="match status" value="1"/>
</dbReference>
<dbReference type="PROSITE" id="PS00211">
    <property type="entry name" value="ABC_TRANSPORTER_1"/>
    <property type="match status" value="1"/>
</dbReference>
<proteinExistence type="predicted"/>
<keyword evidence="5 7" id="KW-1133">Transmembrane helix</keyword>
<dbReference type="Gene3D" id="1.20.1560.10">
    <property type="entry name" value="ABC transporter type 1, transmembrane domain"/>
    <property type="match status" value="1"/>
</dbReference>
<keyword evidence="3" id="KW-0547">Nucleotide-binding</keyword>
<feature type="transmembrane region" description="Helical" evidence="7">
    <location>
        <begin position="248"/>
        <end position="265"/>
    </location>
</feature>
<keyword evidence="6 7" id="KW-0472">Membrane</keyword>
<dbReference type="InterPro" id="IPR027417">
    <property type="entry name" value="P-loop_NTPase"/>
</dbReference>
<evidence type="ECO:0000313" key="10">
    <source>
        <dbReference type="EMBL" id="MCP2357047.1"/>
    </source>
</evidence>
<dbReference type="GO" id="GO:0016887">
    <property type="term" value="F:ATP hydrolysis activity"/>
    <property type="evidence" value="ECO:0007669"/>
    <property type="project" value="InterPro"/>
</dbReference>
<dbReference type="Pfam" id="PF00005">
    <property type="entry name" value="ABC_tran"/>
    <property type="match status" value="1"/>
</dbReference>
<dbReference type="RefSeq" id="WP_253744190.1">
    <property type="nucleotide sequence ID" value="NZ_BAABKA010000103.1"/>
</dbReference>
<sequence length="562" mass="58876">MNPSIRWLAGAVGAHRRAFVSTLVSNLLGQLAVLGASVTGAWLVGRAISRQSAPLDLAGAVLGGLVAVATLAAWWETYVAHDLAYLVLARLRGQVYDAIARIAPARLLGRRSGDLSAAVLSDIETLEWLFAHTLAQLITAGTVLVAGSVAAATIDPLLLTVSLPLAAFVVAVPLWFRKASRRQGDELRAATAELTSDVIDTVQGMPELTAFRALERRRELLARRTRRLARAQAADAARGGLEAALTDLLLAVAAAGTLLLVATAIRSPADAPVAMVLAAGALGPAAQVALLLKEYGTLRAAADRVHTLVTAPANVPPPRDPLQVAERPDVVFEDVRFRYTPDGPDVLRGVSFRIPYGTTVALVGASGAGKSTCVSLLLRYWDPDGGRILVGGVPLPRIAGLHRHVTVVPQDVRLFAGTIGDNVRLGAPGADAAAALRTARLTVDPELPVGERGATLSGGQRARVAVARALATGAPVLVLDEAVASLDPDNEARLTESLRQAAAGRATLVIAHRLSTIRQADHIVLLEEGRVAAEGSYDELGERLSHLFTLHAPGVDEGMEPQ</sequence>
<dbReference type="GO" id="GO:0140359">
    <property type="term" value="F:ABC-type transporter activity"/>
    <property type="evidence" value="ECO:0007669"/>
    <property type="project" value="InterPro"/>
</dbReference>
<dbReference type="EMBL" id="JAMZEB010000002">
    <property type="protein sequence ID" value="MCP2357047.1"/>
    <property type="molecule type" value="Genomic_DNA"/>
</dbReference>
<feature type="transmembrane region" description="Helical" evidence="7">
    <location>
        <begin position="157"/>
        <end position="176"/>
    </location>
</feature>
<gene>
    <name evidence="10" type="ORF">HD597_004067</name>
</gene>
<evidence type="ECO:0000256" key="3">
    <source>
        <dbReference type="ARBA" id="ARBA00022741"/>
    </source>
</evidence>
<evidence type="ECO:0000259" key="8">
    <source>
        <dbReference type="PROSITE" id="PS50893"/>
    </source>
</evidence>
<dbReference type="Pfam" id="PF00664">
    <property type="entry name" value="ABC_membrane"/>
    <property type="match status" value="1"/>
</dbReference>
<dbReference type="SMART" id="SM00382">
    <property type="entry name" value="AAA"/>
    <property type="match status" value="1"/>
</dbReference>
<evidence type="ECO:0000259" key="9">
    <source>
        <dbReference type="PROSITE" id="PS50929"/>
    </source>
</evidence>
<reference evidence="10" key="1">
    <citation type="submission" date="2022-06" db="EMBL/GenBank/DDBJ databases">
        <title>Sequencing the genomes of 1000 actinobacteria strains.</title>
        <authorList>
            <person name="Klenk H.-P."/>
        </authorList>
    </citation>
    <scope>NUCLEOTIDE SEQUENCE</scope>
    <source>
        <strain evidence="10">DSM 46694</strain>
    </source>
</reference>
<feature type="transmembrane region" description="Helical" evidence="7">
    <location>
        <begin position="57"/>
        <end position="75"/>
    </location>
</feature>